<sequence length="100" mass="10923">MKLNQYMLLCVALSFSTLQFTHSAAINKTTNAKVTLPSDKTSPIEKALTQQKNESSKAQSSDDSLKVLTSLKTAPAQSFFASQNQSFSRFVQALFSTNPS</sequence>
<accession>A0A498D0R3</accession>
<gene>
    <name evidence="2" type="ORF">D7V64_03575</name>
    <name evidence="3" type="ORF">D9K80_02295</name>
</gene>
<evidence type="ECO:0008006" key="6">
    <source>
        <dbReference type="Google" id="ProtNLM"/>
    </source>
</evidence>
<evidence type="ECO:0000256" key="1">
    <source>
        <dbReference type="SAM" id="SignalP"/>
    </source>
</evidence>
<dbReference type="EMBL" id="RCHD01000003">
    <property type="protein sequence ID" value="RLL38280.1"/>
    <property type="molecule type" value="Genomic_DNA"/>
</dbReference>
<comment type="caution">
    <text evidence="2">The sequence shown here is derived from an EMBL/GenBank/DDBJ whole genome shotgun (WGS) entry which is preliminary data.</text>
</comment>
<keyword evidence="1" id="KW-0732">Signal</keyword>
<evidence type="ECO:0000313" key="4">
    <source>
        <dbReference type="Proteomes" id="UP000267166"/>
    </source>
</evidence>
<dbReference type="RefSeq" id="WP_106983916.1">
    <property type="nucleotide sequence ID" value="NZ_CP035934.2"/>
</dbReference>
<reference evidence="3 4" key="1">
    <citation type="submission" date="2018-09" db="EMBL/GenBank/DDBJ databases">
        <title>The draft genome of Acinetobacter sp. strains.</title>
        <authorList>
            <person name="Qin J."/>
            <person name="Feng Y."/>
            <person name="Zong Z."/>
        </authorList>
    </citation>
    <scope>NUCLEOTIDE SEQUENCE [LARGE SCALE GENOMIC DNA]</scope>
    <source>
        <strain evidence="3 4">WCHAc060003</strain>
    </source>
</reference>
<dbReference type="EMBL" id="RAXZ01000003">
    <property type="protein sequence ID" value="RKG54668.1"/>
    <property type="molecule type" value="Genomic_DNA"/>
</dbReference>
<protein>
    <recommendedName>
        <fullName evidence="6">DUF4179 domain-containing protein</fullName>
    </recommendedName>
</protein>
<organism evidence="2 5">
    <name type="scientific">Acinetobacter cumulans</name>
    <dbReference type="NCBI Taxonomy" id="2136182"/>
    <lineage>
        <taxon>Bacteria</taxon>
        <taxon>Pseudomonadati</taxon>
        <taxon>Pseudomonadota</taxon>
        <taxon>Gammaproteobacteria</taxon>
        <taxon>Moraxellales</taxon>
        <taxon>Moraxellaceae</taxon>
        <taxon>Acinetobacter</taxon>
    </lineage>
</organism>
<feature type="signal peptide" evidence="1">
    <location>
        <begin position="1"/>
        <end position="24"/>
    </location>
</feature>
<evidence type="ECO:0000313" key="5">
    <source>
        <dbReference type="Proteomes" id="UP000281084"/>
    </source>
</evidence>
<dbReference type="Proteomes" id="UP000281084">
    <property type="component" value="Unassembled WGS sequence"/>
</dbReference>
<accession>A0A3A8G7U4</accession>
<dbReference type="AlphaFoldDB" id="A0A3A8G7U4"/>
<evidence type="ECO:0000313" key="2">
    <source>
        <dbReference type="EMBL" id="RKG54668.1"/>
    </source>
</evidence>
<proteinExistence type="predicted"/>
<evidence type="ECO:0000313" key="3">
    <source>
        <dbReference type="EMBL" id="RLL38280.1"/>
    </source>
</evidence>
<reference evidence="2 5" key="2">
    <citation type="submission" date="2018-09" db="EMBL/GenBank/DDBJ databases">
        <title>The draft genome of Acinetobacter spp. strains.</title>
        <authorList>
            <person name="Qin J."/>
            <person name="Feng Y."/>
            <person name="Zong Z."/>
        </authorList>
    </citation>
    <scope>NUCLEOTIDE SEQUENCE [LARGE SCALE GENOMIC DNA]</scope>
    <source>
        <strain evidence="2 5">WCHAc060002</strain>
    </source>
</reference>
<dbReference type="Proteomes" id="UP000267166">
    <property type="component" value="Unassembled WGS sequence"/>
</dbReference>
<feature type="chain" id="PRO_5041541783" description="DUF4179 domain-containing protein" evidence="1">
    <location>
        <begin position="25"/>
        <end position="100"/>
    </location>
</feature>
<name>A0A3A8G7U4_9GAMM</name>